<keyword evidence="13" id="KW-1185">Reference proteome</keyword>
<dbReference type="Proteomes" id="UP000005222">
    <property type="component" value="Chromosome G"/>
</dbReference>
<dbReference type="HAMAP" id="MF_03114">
    <property type="entry name" value="Get2"/>
    <property type="match status" value="1"/>
</dbReference>
<evidence type="ECO:0000256" key="4">
    <source>
        <dbReference type="ARBA" id="ARBA00022892"/>
    </source>
</evidence>
<evidence type="ECO:0000256" key="5">
    <source>
        <dbReference type="ARBA" id="ARBA00022989"/>
    </source>
</evidence>
<feature type="transmembrane region" description="Helical" evidence="10">
    <location>
        <begin position="287"/>
        <end position="305"/>
    </location>
</feature>
<dbReference type="eggNOG" id="ENOG502QW0H">
    <property type="taxonomic scope" value="Eukaryota"/>
</dbReference>
<keyword evidence="4 8" id="KW-0931">ER-Golgi transport</keyword>
<evidence type="ECO:0000313" key="11">
    <source>
        <dbReference type="EMBL" id="CCE79867.1"/>
    </source>
</evidence>
<dbReference type="GO" id="GO:0005789">
    <property type="term" value="C:endoplasmic reticulum membrane"/>
    <property type="evidence" value="ECO:0007669"/>
    <property type="project" value="UniProtKB-SubCell"/>
</dbReference>
<evidence type="ECO:0000256" key="2">
    <source>
        <dbReference type="ARBA" id="ARBA00022692"/>
    </source>
</evidence>
<gene>
    <name evidence="11" type="primary">Piso0_002959</name>
    <name evidence="8" type="synonym">GET2</name>
    <name evidence="11" type="ORF">GNLVRS01_PISO0G01788g</name>
    <name evidence="12" type="ORF">GNLVRS01_PISO0H01789g</name>
</gene>
<evidence type="ECO:0000313" key="13">
    <source>
        <dbReference type="Proteomes" id="UP000005222"/>
    </source>
</evidence>
<evidence type="ECO:0000256" key="3">
    <source>
        <dbReference type="ARBA" id="ARBA00022824"/>
    </source>
</evidence>
<evidence type="ECO:0000256" key="8">
    <source>
        <dbReference type="HAMAP-Rule" id="MF_03114"/>
    </source>
</evidence>
<dbReference type="STRING" id="559304.G8YJY7"/>
<dbReference type="OrthoDB" id="4097053at2759"/>
<feature type="transmembrane region" description="Helical" evidence="10">
    <location>
        <begin position="177"/>
        <end position="196"/>
    </location>
</feature>
<feature type="topological domain" description="Lumenal" evidence="8">
    <location>
        <position position="308"/>
    </location>
</feature>
<accession>G8YJY7</accession>
<keyword evidence="5 8" id="KW-1133">Transmembrane helix</keyword>
<comment type="function">
    <text evidence="8">Required for the post-translational delivery of tail-anchored (TA) proteins to the endoplasmic reticulum. Together with GET1, acts as a membrane receptor for soluble GET3, which recognizes and selectively binds the transmembrane domain of TA proteins in the cytosol. The GET complex cooperates with the HDEL receptor ERD2 to mediate the ATP-dependent retrieval of resident ER proteins that contain a C-terminal H-D-E-L retention signal from the Golgi to the ER.</text>
</comment>
<keyword evidence="2 8" id="KW-0812">Transmembrane</keyword>
<dbReference type="HOGENOM" id="CLU_066477_0_0_1"/>
<feature type="region of interest" description="Disordered" evidence="9">
    <location>
        <begin position="16"/>
        <end position="70"/>
    </location>
</feature>
<feature type="transmembrane region" description="Helical" evidence="10">
    <location>
        <begin position="223"/>
        <end position="241"/>
    </location>
</feature>
<sequence length="308" mass="34346">MSTELSAEEKKRILRERRQAKMSGGKASSRLNTILSQGSSVNSEATSVLDKTTDETKETQKISPTVEEGLNAESNDVFGLVDRSALSNKQSSPVAEKLDNNAEDMDQLFKQILSQNSQENGSNDQNDVLSSLMRNLLDPNQANTAAPGADSKSSEKEDEYERQLVEYKKYQQSKVKFIFLVLRYLAIFINFTYHYLTSEGDSFKSSSYAHFRLNAPATIQKSFITYFITFETVILGTYFVLLSRSEALKGVTESGIILKGLSLVSLVAPKVEHYRPLITSLLNYAELLWMLIADVSLIVVIFGVISGF</sequence>
<comment type="caution">
    <text evidence="8">Lacks conserved residue(s) required for the propagation of feature annotation.</text>
</comment>
<dbReference type="EMBL" id="FO082052">
    <property type="protein sequence ID" value="CCE80632.1"/>
    <property type="molecule type" value="Genomic_DNA"/>
</dbReference>
<dbReference type="EMBL" id="FO082053">
    <property type="protein sequence ID" value="CCE79867.1"/>
    <property type="molecule type" value="Genomic_DNA"/>
</dbReference>
<dbReference type="GO" id="GO:0043529">
    <property type="term" value="C:GET complex"/>
    <property type="evidence" value="ECO:0007669"/>
    <property type="project" value="UniProtKB-UniRule"/>
</dbReference>
<dbReference type="GO" id="GO:0006890">
    <property type="term" value="P:retrograde vesicle-mediated transport, Golgi to endoplasmic reticulum"/>
    <property type="evidence" value="ECO:0007669"/>
    <property type="project" value="TreeGrafter"/>
</dbReference>
<keyword evidence="1 8" id="KW-0813">Transport</keyword>
<dbReference type="FunCoup" id="G8YJY7">
    <property type="interactions" value="100"/>
</dbReference>
<reference evidence="13" key="2">
    <citation type="journal article" date="2012" name="G3 (Bethesda)">
        <title>Pichia sorbitophila, an interspecies yeast hybrid reveals early steps of genome resolution following polyploidization.</title>
        <authorList>
            <person name="Leh Louis V."/>
            <person name="Despons L."/>
            <person name="Friedrich A."/>
            <person name="Martin T."/>
            <person name="Durrens P."/>
            <person name="Casaregola S."/>
            <person name="Neuveglise C."/>
            <person name="Fairhead C."/>
            <person name="Marck C."/>
            <person name="Cruz J.A."/>
            <person name="Straub M.L."/>
            <person name="Kugler V."/>
            <person name="Sacerdot C."/>
            <person name="Uzunov Z."/>
            <person name="Thierry A."/>
            <person name="Weiss S."/>
            <person name="Bleykasten C."/>
            <person name="De Montigny J."/>
            <person name="Jacques N."/>
            <person name="Jung P."/>
            <person name="Lemaire M."/>
            <person name="Mallet S."/>
            <person name="Morel G."/>
            <person name="Richard G.F."/>
            <person name="Sarkar A."/>
            <person name="Savel G."/>
            <person name="Schacherer J."/>
            <person name="Seret M.L."/>
            <person name="Talla E."/>
            <person name="Samson G."/>
            <person name="Jubin C."/>
            <person name="Poulain J."/>
            <person name="Vacherie B."/>
            <person name="Barbe V."/>
            <person name="Pelletier E."/>
            <person name="Sherman D.J."/>
            <person name="Westhof E."/>
            <person name="Weissenbach J."/>
            <person name="Baret P.V."/>
            <person name="Wincker P."/>
            <person name="Gaillardin C."/>
            <person name="Dujon B."/>
            <person name="Souciet J.L."/>
        </authorList>
    </citation>
    <scope>NUCLEOTIDE SEQUENCE [LARGE SCALE GENOMIC DNA]</scope>
    <source>
        <strain evidence="13">ATCC MYA-4447 / BCRC 22081 / CBS 7064 / NBRC 10061 / NRRL Y-12695</strain>
    </source>
</reference>
<comment type="similarity">
    <text evidence="8">Belongs to the GET2 family.</text>
</comment>
<protein>
    <recommendedName>
        <fullName evidence="8">Golgi to ER traffic protein 2</fullName>
    </recommendedName>
</protein>
<evidence type="ECO:0000256" key="1">
    <source>
        <dbReference type="ARBA" id="ARBA00022448"/>
    </source>
</evidence>
<dbReference type="PANTHER" id="PTHR28263:SF1">
    <property type="entry name" value="GOLGI TO ER TRAFFIC PROTEIN 2"/>
    <property type="match status" value="1"/>
</dbReference>
<comment type="subunit">
    <text evidence="8">Component of the Golgi to ER traffic (GET) complex, which is composed of GET1, GET2 and GET3. Within the complex, GET1 and GET2 form a heterotetramer which is stabilized by phosphatidylinositol binding and which binds to the GET3 homodimer.</text>
</comment>
<evidence type="ECO:0000313" key="12">
    <source>
        <dbReference type="EMBL" id="CCE80632.1"/>
    </source>
</evidence>
<dbReference type="AlphaFoldDB" id="G8YJY7"/>
<evidence type="ECO:0000256" key="9">
    <source>
        <dbReference type="SAM" id="MobiDB-lite"/>
    </source>
</evidence>
<dbReference type="InterPro" id="IPR014802">
    <property type="entry name" value="GET2"/>
</dbReference>
<organism evidence="11 13">
    <name type="scientific">Pichia sorbitophila (strain ATCC MYA-4447 / BCRC 22081 / CBS 7064 / NBRC 10061 / NRRL Y-12695)</name>
    <name type="common">Hybrid yeast</name>
    <dbReference type="NCBI Taxonomy" id="559304"/>
    <lineage>
        <taxon>Eukaryota</taxon>
        <taxon>Fungi</taxon>
        <taxon>Dikarya</taxon>
        <taxon>Ascomycota</taxon>
        <taxon>Saccharomycotina</taxon>
        <taxon>Pichiomycetes</taxon>
        <taxon>Debaryomycetaceae</taxon>
        <taxon>Millerozyma</taxon>
    </lineage>
</organism>
<keyword evidence="7 8" id="KW-0472">Membrane</keyword>
<evidence type="ECO:0000256" key="6">
    <source>
        <dbReference type="ARBA" id="ARBA00023034"/>
    </source>
</evidence>
<dbReference type="PANTHER" id="PTHR28263">
    <property type="entry name" value="GOLGI TO ER TRAFFIC PROTEIN 2"/>
    <property type="match status" value="1"/>
</dbReference>
<dbReference type="GO" id="GO:0045048">
    <property type="term" value="P:protein insertion into ER membrane"/>
    <property type="evidence" value="ECO:0007669"/>
    <property type="project" value="UniProtKB-UniRule"/>
</dbReference>
<dbReference type="Pfam" id="PF08690">
    <property type="entry name" value="GET2"/>
    <property type="match status" value="1"/>
</dbReference>
<feature type="compositionally biased region" description="Polar residues" evidence="9">
    <location>
        <begin position="29"/>
        <end position="46"/>
    </location>
</feature>
<dbReference type="GO" id="GO:0000139">
    <property type="term" value="C:Golgi membrane"/>
    <property type="evidence" value="ECO:0007669"/>
    <property type="project" value="UniProtKB-SubCell"/>
</dbReference>
<dbReference type="InterPro" id="IPR028143">
    <property type="entry name" value="Get2/sif1"/>
</dbReference>
<keyword evidence="3 8" id="KW-0256">Endoplasmic reticulum</keyword>
<keyword evidence="6 8" id="KW-0333">Golgi apparatus</keyword>
<feature type="topological domain" description="Cytoplasmic" evidence="8">
    <location>
        <begin position="1"/>
        <end position="174"/>
    </location>
</feature>
<feature type="compositionally biased region" description="Basic and acidic residues" evidence="9">
    <location>
        <begin position="51"/>
        <end position="60"/>
    </location>
</feature>
<feature type="topological domain" description="Lumenal" evidence="8">
    <location>
        <begin position="196"/>
        <end position="222"/>
    </location>
</feature>
<proteinExistence type="inferred from homology"/>
<evidence type="ECO:0000256" key="7">
    <source>
        <dbReference type="ARBA" id="ARBA00023136"/>
    </source>
</evidence>
<evidence type="ECO:0000256" key="10">
    <source>
        <dbReference type="SAM" id="Phobius"/>
    </source>
</evidence>
<reference evidence="11" key="1">
    <citation type="submission" date="2011-10" db="EMBL/GenBank/DDBJ databases">
        <authorList>
            <person name="Genoscope - CEA"/>
        </authorList>
    </citation>
    <scope>NUCLEOTIDE SEQUENCE</scope>
</reference>
<dbReference type="Proteomes" id="UP000005222">
    <property type="component" value="Chromosome H"/>
</dbReference>
<name>G8YJY7_PICSO</name>
<dbReference type="InParanoid" id="G8YJY7"/>
<comment type="subcellular location">
    <subcellularLocation>
        <location evidence="8">Endoplasmic reticulum membrane</location>
        <topology evidence="8">Multi-pass membrane protein</topology>
    </subcellularLocation>
    <subcellularLocation>
        <location evidence="8">Golgi apparatus membrane</location>
        <topology evidence="8">Multi-pass membrane protein</topology>
    </subcellularLocation>
</comment>